<keyword evidence="2" id="KW-1133">Transmembrane helix</keyword>
<comment type="caution">
    <text evidence="4">The sequence shown here is derived from an EMBL/GenBank/DDBJ whole genome shotgun (WGS) entry which is preliminary data.</text>
</comment>
<keyword evidence="2" id="KW-0472">Membrane</keyword>
<evidence type="ECO:0000259" key="3">
    <source>
        <dbReference type="Pfam" id="PF04151"/>
    </source>
</evidence>
<keyword evidence="2" id="KW-0812">Transmembrane</keyword>
<dbReference type="EMBL" id="LAZR01001613">
    <property type="protein sequence ID" value="KKN41958.1"/>
    <property type="molecule type" value="Genomic_DNA"/>
</dbReference>
<accession>A0A0F9TKM9</accession>
<evidence type="ECO:0000313" key="4">
    <source>
        <dbReference type="EMBL" id="KKN41958.1"/>
    </source>
</evidence>
<gene>
    <name evidence="4" type="ORF">LCGC14_0717980</name>
</gene>
<organism evidence="4">
    <name type="scientific">marine sediment metagenome</name>
    <dbReference type="NCBI Taxonomy" id="412755"/>
    <lineage>
        <taxon>unclassified sequences</taxon>
        <taxon>metagenomes</taxon>
        <taxon>ecological metagenomes</taxon>
    </lineage>
</organism>
<protein>
    <recommendedName>
        <fullName evidence="3">Peptidase C-terminal archaeal/bacterial domain-containing protein</fullName>
    </recommendedName>
</protein>
<evidence type="ECO:0000256" key="1">
    <source>
        <dbReference type="SAM" id="MobiDB-lite"/>
    </source>
</evidence>
<reference evidence="4" key="1">
    <citation type="journal article" date="2015" name="Nature">
        <title>Complex archaea that bridge the gap between prokaryotes and eukaryotes.</title>
        <authorList>
            <person name="Spang A."/>
            <person name="Saw J.H."/>
            <person name="Jorgensen S.L."/>
            <person name="Zaremba-Niedzwiedzka K."/>
            <person name="Martijn J."/>
            <person name="Lind A.E."/>
            <person name="van Eijk R."/>
            <person name="Schleper C."/>
            <person name="Guy L."/>
            <person name="Ettema T.J."/>
        </authorList>
    </citation>
    <scope>NUCLEOTIDE SEQUENCE</scope>
</reference>
<feature type="domain" description="Peptidase C-terminal archaeal/bacterial" evidence="3">
    <location>
        <begin position="322"/>
        <end position="386"/>
    </location>
</feature>
<dbReference type="InterPro" id="IPR007280">
    <property type="entry name" value="Peptidase_C_arc/bac"/>
</dbReference>
<evidence type="ECO:0000256" key="2">
    <source>
        <dbReference type="SAM" id="Phobius"/>
    </source>
</evidence>
<dbReference type="PROSITE" id="PS51257">
    <property type="entry name" value="PROKAR_LIPOPROTEIN"/>
    <property type="match status" value="1"/>
</dbReference>
<dbReference type="AlphaFoldDB" id="A0A0F9TKM9"/>
<dbReference type="Pfam" id="PF04151">
    <property type="entry name" value="PPC"/>
    <property type="match status" value="1"/>
</dbReference>
<dbReference type="Gene3D" id="2.60.120.380">
    <property type="match status" value="5"/>
</dbReference>
<feature type="transmembrane region" description="Helical" evidence="2">
    <location>
        <begin position="712"/>
        <end position="732"/>
    </location>
</feature>
<proteinExistence type="predicted"/>
<feature type="region of interest" description="Disordered" evidence="1">
    <location>
        <begin position="567"/>
        <end position="589"/>
    </location>
</feature>
<dbReference type="NCBIfam" id="TIGR04183">
    <property type="entry name" value="Por_Secre_tail"/>
    <property type="match status" value="1"/>
</dbReference>
<sequence length="742" mass="85798">MKLRKNMKLGVSFIFLLLTLTSCLSLINLTKKNNTIDENTPSLSAPEDFYEPNNDRLTPYDLSPFEKTWLSWVSGLGAQWDDDWFSITVSPGEERLVVFLRFFNGDGNIDMEVYNSIGTVVASSTSTTDNEFIDLNVPAGIYTIKIYFGNAGNEYDLIWDDIVPSLLDDYYEVNNFPTMAFNLTYYPYMWLSSINDLGIQKDDDWYQVYLNPGEDWLHVELIYSNTQGNLGIEIYETNGTFLGWSNTIEDNEFLDMPLSSGNFYNIRVYGDGFGNVYDLWWASHVFTGATDDHLEPNNGFYEATWINPPFYDYLKIIHKNEDWFQCYLNYGDKIMVTIDFNSGEGDLDLELFDPDYNQKNYSYYGYDKEFVSFTADVQGEWRIRVNQYTDYPEVYYGLNIMVNIGVHQGDDAYEMNNIPNMAYWLGQDEQTSLSDLHGLAVQGDSDWYAIEVTPGFLNLEVKLNFSRTLGNMYMNIYFLEVYDPNSWDIFPQVLAGFSFNNSEKIDDNVTRYGIYLIEINGNNSETEYDLWWDDHKTRFYDDSFEQNDNQGSAYDISAFEAPIEDRQPRDDYKTDIPSGNGDSSGTGGNGISYTPEFVYLALDLQKEEDFGLTRIDFGVQSDDDFYKLEIEEGFEHLIVFIRYDNAEGRMGLRLYDRHMNLLAENFTNSDNDFIDYVVPSNGTYYLKVFGDDTGNIYNLFWVAMENEVTEMIPGYDILIVLGAIMGISTIVIKKKRSKIRQD</sequence>
<name>A0A0F9TKM9_9ZZZZ</name>
<dbReference type="InterPro" id="IPR026444">
    <property type="entry name" value="Secre_tail"/>
</dbReference>